<sequence>MLWPSAGQTPVNYSRISFCLPLQANLKTTTIEATWSNYRSAVDLKHH</sequence>
<dbReference type="EMBL" id="CP133615">
    <property type="protein sequence ID" value="WMV26083.1"/>
    <property type="molecule type" value="Genomic_DNA"/>
</dbReference>
<gene>
    <name evidence="1" type="ORF">MTR67_019468</name>
</gene>
<dbReference type="AlphaFoldDB" id="A0AAF0QMY7"/>
<reference evidence="1" key="1">
    <citation type="submission" date="2023-08" db="EMBL/GenBank/DDBJ databases">
        <title>A de novo genome assembly of Solanum verrucosum Schlechtendal, a Mexican diploid species geographically isolated from the other diploid A-genome species in potato relatives.</title>
        <authorList>
            <person name="Hosaka K."/>
        </authorList>
    </citation>
    <scope>NUCLEOTIDE SEQUENCE</scope>
    <source>
        <tissue evidence="1">Young leaves</tissue>
    </source>
</reference>
<organism evidence="1 2">
    <name type="scientific">Solanum verrucosum</name>
    <dbReference type="NCBI Taxonomy" id="315347"/>
    <lineage>
        <taxon>Eukaryota</taxon>
        <taxon>Viridiplantae</taxon>
        <taxon>Streptophyta</taxon>
        <taxon>Embryophyta</taxon>
        <taxon>Tracheophyta</taxon>
        <taxon>Spermatophyta</taxon>
        <taxon>Magnoliopsida</taxon>
        <taxon>eudicotyledons</taxon>
        <taxon>Gunneridae</taxon>
        <taxon>Pentapetalae</taxon>
        <taxon>asterids</taxon>
        <taxon>lamiids</taxon>
        <taxon>Solanales</taxon>
        <taxon>Solanaceae</taxon>
        <taxon>Solanoideae</taxon>
        <taxon>Solaneae</taxon>
        <taxon>Solanum</taxon>
    </lineage>
</organism>
<protein>
    <submittedName>
        <fullName evidence="1">Uncharacterized protein</fullName>
    </submittedName>
</protein>
<accession>A0AAF0QMY7</accession>
<keyword evidence="2" id="KW-1185">Reference proteome</keyword>
<evidence type="ECO:0000313" key="2">
    <source>
        <dbReference type="Proteomes" id="UP001234989"/>
    </source>
</evidence>
<name>A0AAF0QMY7_SOLVR</name>
<evidence type="ECO:0000313" key="1">
    <source>
        <dbReference type="EMBL" id="WMV26083.1"/>
    </source>
</evidence>
<proteinExistence type="predicted"/>
<dbReference type="Proteomes" id="UP001234989">
    <property type="component" value="Chromosome 4"/>
</dbReference>